<comment type="caution">
    <text evidence="7">The sequence shown here is derived from an EMBL/GenBank/DDBJ whole genome shotgun (WGS) entry which is preliminary data.</text>
</comment>
<feature type="active site" description="Nucleophile" evidence="4">
    <location>
        <position position="88"/>
    </location>
</feature>
<evidence type="ECO:0000256" key="1">
    <source>
        <dbReference type="ARBA" id="ARBA00007953"/>
    </source>
</evidence>
<dbReference type="PROSITE" id="PS01268">
    <property type="entry name" value="UPF0024"/>
    <property type="match status" value="1"/>
</dbReference>
<evidence type="ECO:0000259" key="6">
    <source>
        <dbReference type="PROSITE" id="PS50984"/>
    </source>
</evidence>
<dbReference type="Gene3D" id="3.30.2340.10">
    <property type="entry name" value="TruD, insertion domain"/>
    <property type="match status" value="1"/>
</dbReference>
<dbReference type="SUPFAM" id="SSF55120">
    <property type="entry name" value="Pseudouridine synthase"/>
    <property type="match status" value="1"/>
</dbReference>
<comment type="catalytic activity">
    <reaction evidence="4">
        <text>uridine(13) in tRNA = pseudouridine(13) in tRNA</text>
        <dbReference type="Rhea" id="RHEA:42540"/>
        <dbReference type="Rhea" id="RHEA-COMP:10105"/>
        <dbReference type="Rhea" id="RHEA-COMP:10106"/>
        <dbReference type="ChEBI" id="CHEBI:65314"/>
        <dbReference type="ChEBI" id="CHEBI:65315"/>
        <dbReference type="EC" id="5.4.99.27"/>
    </reaction>
</comment>
<dbReference type="PANTHER" id="PTHR47811">
    <property type="entry name" value="TRNA PSEUDOURIDINE SYNTHASE D"/>
    <property type="match status" value="1"/>
</dbReference>
<comment type="function">
    <text evidence="4">Responsible for synthesis of pseudouridine from uracil-13 in transfer RNAs.</text>
</comment>
<dbReference type="InterPro" id="IPR043165">
    <property type="entry name" value="TruD_insert_sf"/>
</dbReference>
<evidence type="ECO:0000256" key="5">
    <source>
        <dbReference type="SAM" id="MobiDB-lite"/>
    </source>
</evidence>
<feature type="region of interest" description="Disordered" evidence="5">
    <location>
        <begin position="365"/>
        <end position="388"/>
    </location>
</feature>
<dbReference type="EC" id="5.4.99.27" evidence="4"/>
<dbReference type="STRING" id="1841610.A6X21_04130"/>
<accession>A0A1C3ENR8</accession>
<evidence type="ECO:0000256" key="3">
    <source>
        <dbReference type="ARBA" id="ARBA00023235"/>
    </source>
</evidence>
<keyword evidence="2 4" id="KW-0819">tRNA processing</keyword>
<organism evidence="7 8">
    <name type="scientific">Planctopirus hydrillae</name>
    <dbReference type="NCBI Taxonomy" id="1841610"/>
    <lineage>
        <taxon>Bacteria</taxon>
        <taxon>Pseudomonadati</taxon>
        <taxon>Planctomycetota</taxon>
        <taxon>Planctomycetia</taxon>
        <taxon>Planctomycetales</taxon>
        <taxon>Planctomycetaceae</taxon>
        <taxon>Planctopirus</taxon>
    </lineage>
</organism>
<keyword evidence="3 4" id="KW-0413">Isomerase</keyword>
<keyword evidence="8" id="KW-1185">Reference proteome</keyword>
<evidence type="ECO:0000313" key="8">
    <source>
        <dbReference type="Proteomes" id="UP000094828"/>
    </source>
</evidence>
<dbReference type="Gene3D" id="3.30.2350.20">
    <property type="entry name" value="TruD, catalytic domain"/>
    <property type="match status" value="1"/>
</dbReference>
<proteinExistence type="inferred from homology"/>
<dbReference type="EMBL" id="LYDR01000039">
    <property type="protein sequence ID" value="ODA34849.1"/>
    <property type="molecule type" value="Genomic_DNA"/>
</dbReference>
<evidence type="ECO:0000313" key="7">
    <source>
        <dbReference type="EMBL" id="ODA34849.1"/>
    </source>
</evidence>
<dbReference type="InterPro" id="IPR011760">
    <property type="entry name" value="PsdUridine_synth_TruD_insert"/>
</dbReference>
<dbReference type="InterPro" id="IPR020119">
    <property type="entry name" value="PsdUridine_synth_TruD_CS"/>
</dbReference>
<dbReference type="RefSeq" id="WP_068846332.1">
    <property type="nucleotide sequence ID" value="NZ_LYDR01000039.1"/>
</dbReference>
<dbReference type="AlphaFoldDB" id="A0A1C3ENR8"/>
<dbReference type="GO" id="GO:0003723">
    <property type="term" value="F:RNA binding"/>
    <property type="evidence" value="ECO:0007669"/>
    <property type="project" value="InterPro"/>
</dbReference>
<dbReference type="Pfam" id="PF01142">
    <property type="entry name" value="TruD"/>
    <property type="match status" value="2"/>
</dbReference>
<dbReference type="InterPro" id="IPR020103">
    <property type="entry name" value="PsdUridine_synth_cat_dom_sf"/>
</dbReference>
<dbReference type="InterPro" id="IPR050170">
    <property type="entry name" value="TruD_pseudoU_synthase"/>
</dbReference>
<dbReference type="PROSITE" id="PS50984">
    <property type="entry name" value="TRUD"/>
    <property type="match status" value="1"/>
</dbReference>
<dbReference type="CDD" id="cd01291">
    <property type="entry name" value="PseudoU_synth"/>
    <property type="match status" value="1"/>
</dbReference>
<dbReference type="HAMAP" id="MF_01082">
    <property type="entry name" value="TruD"/>
    <property type="match status" value="1"/>
</dbReference>
<dbReference type="OrthoDB" id="1550679at2"/>
<gene>
    <name evidence="4" type="primary">truD</name>
    <name evidence="7" type="ORF">A6X21_04130</name>
</gene>
<name>A0A1C3ENR8_9PLAN</name>
<evidence type="ECO:0000256" key="2">
    <source>
        <dbReference type="ARBA" id="ARBA00022694"/>
    </source>
</evidence>
<dbReference type="GO" id="GO:0160150">
    <property type="term" value="F:tRNA pseudouridine(13) synthase activity"/>
    <property type="evidence" value="ECO:0007669"/>
    <property type="project" value="UniProtKB-EC"/>
</dbReference>
<dbReference type="PANTHER" id="PTHR47811:SF1">
    <property type="entry name" value="TRNA PSEUDOURIDINE SYNTHASE D"/>
    <property type="match status" value="1"/>
</dbReference>
<evidence type="ECO:0000256" key="4">
    <source>
        <dbReference type="HAMAP-Rule" id="MF_01082"/>
    </source>
</evidence>
<dbReference type="GO" id="GO:0031119">
    <property type="term" value="P:tRNA pseudouridine synthesis"/>
    <property type="evidence" value="ECO:0007669"/>
    <property type="project" value="UniProtKB-UniRule"/>
</dbReference>
<dbReference type="InterPro" id="IPR042214">
    <property type="entry name" value="TruD_catalytic"/>
</dbReference>
<reference evidence="7 8" key="1">
    <citation type="submission" date="2016-05" db="EMBL/GenBank/DDBJ databases">
        <title>Genomic and physiological characterization of Planctopirus sp. isolated from fresh water lake.</title>
        <authorList>
            <person name="Subhash Y."/>
            <person name="Ramana C."/>
        </authorList>
    </citation>
    <scope>NUCLEOTIDE SEQUENCE [LARGE SCALE GENOMIC DNA]</scope>
    <source>
        <strain evidence="7 8">JC280</strain>
    </source>
</reference>
<sequence>MTEQTAPLLTPSAWPELTSQTAGVGGVWKQSPEDFLVEEIPAYLPCGEGEHLFLWVEKRNLSSEMLLAQLSKQLSVPRSEIGMAGLKDKQAVTRQWVSVPARAEKLVPALESDDLQVLEARRHRNKLKTGHLKGNRFVAILRGVEPDHAKIDAIARQLQSQGCPNYFGMQRFGHQHSTWTLGWQLLLGQILPQDIPAPRRKFLLRLALSAVQSGLFNEVLAQRLRDGLFSTVLCGDLMEILPAGAKFLVTEAAADQPRFDSWEISTTGPIFGVRMRSPGGEVHARELAILQKSGLTIEHFQKFSSLMEGTRRPFRFLPAGLTCELLPTNSSAHETPRGDLRVSVELPAGAYLTVLLHEFRKSPLGVAESPDSAANSEDADEIASQSAD</sequence>
<protein>
    <recommendedName>
        <fullName evidence="4">tRNA pseudouridine synthase D</fullName>
        <ecNumber evidence="4">5.4.99.27</ecNumber>
    </recommendedName>
    <alternativeName>
        <fullName evidence="4">tRNA pseudouridine(13) synthase</fullName>
    </alternativeName>
    <alternativeName>
        <fullName evidence="4">tRNA pseudouridylate synthase D</fullName>
    </alternativeName>
    <alternativeName>
        <fullName evidence="4">tRNA-uridine isomerase D</fullName>
    </alternativeName>
</protein>
<dbReference type="GO" id="GO:0005829">
    <property type="term" value="C:cytosol"/>
    <property type="evidence" value="ECO:0007669"/>
    <property type="project" value="TreeGrafter"/>
</dbReference>
<dbReference type="Proteomes" id="UP000094828">
    <property type="component" value="Unassembled WGS sequence"/>
</dbReference>
<feature type="domain" description="TRUD" evidence="6">
    <location>
        <begin position="162"/>
        <end position="316"/>
    </location>
</feature>
<dbReference type="InterPro" id="IPR001656">
    <property type="entry name" value="PsdUridine_synth_TruD"/>
</dbReference>
<comment type="similarity">
    <text evidence="1 4">Belongs to the pseudouridine synthase TruD family.</text>
</comment>